<dbReference type="GO" id="GO:0006898">
    <property type="term" value="P:receptor-mediated endocytosis"/>
    <property type="evidence" value="ECO:0007669"/>
    <property type="project" value="InterPro"/>
</dbReference>
<comment type="caution">
    <text evidence="2">The sequence shown here is derived from an EMBL/GenBank/DDBJ whole genome shotgun (WGS) entry which is preliminary data.</text>
</comment>
<dbReference type="STRING" id="9838.ENSCDRP00005028741"/>
<evidence type="ECO:0000313" key="2">
    <source>
        <dbReference type="EMBL" id="KAB1255931.1"/>
    </source>
</evidence>
<reference evidence="2 3" key="1">
    <citation type="journal article" date="2019" name="Mol. Ecol. Resour.">
        <title>Improving Illumina assemblies with Hi-C and long reads: an example with the North African dromedary.</title>
        <authorList>
            <person name="Elbers J.P."/>
            <person name="Rogers M.F."/>
            <person name="Perelman P.L."/>
            <person name="Proskuryakova A.A."/>
            <person name="Serdyukova N.A."/>
            <person name="Johnson W.E."/>
            <person name="Horin P."/>
            <person name="Corander J."/>
            <person name="Murphy D."/>
            <person name="Burger P.A."/>
        </authorList>
    </citation>
    <scope>NUCLEOTIDE SEQUENCE [LARGE SCALE GENOMIC DNA]</scope>
    <source>
        <strain evidence="2">Drom800</strain>
        <tissue evidence="2">Blood</tissue>
    </source>
</reference>
<organism evidence="2 3">
    <name type="scientific">Camelus dromedarius</name>
    <name type="common">Dromedary</name>
    <name type="synonym">Arabian camel</name>
    <dbReference type="NCBI Taxonomy" id="9838"/>
    <lineage>
        <taxon>Eukaryota</taxon>
        <taxon>Metazoa</taxon>
        <taxon>Chordata</taxon>
        <taxon>Craniata</taxon>
        <taxon>Vertebrata</taxon>
        <taxon>Euteleostomi</taxon>
        <taxon>Mammalia</taxon>
        <taxon>Eutheria</taxon>
        <taxon>Laurasiatheria</taxon>
        <taxon>Artiodactyla</taxon>
        <taxon>Tylopoda</taxon>
        <taxon>Camelidae</taxon>
        <taxon>Camelus</taxon>
    </lineage>
</organism>
<keyword evidence="2" id="KW-0675">Receptor</keyword>
<feature type="compositionally biased region" description="Polar residues" evidence="1">
    <location>
        <begin position="1050"/>
        <end position="1060"/>
    </location>
</feature>
<feature type="region of interest" description="Disordered" evidence="1">
    <location>
        <begin position="1030"/>
        <end position="1096"/>
    </location>
</feature>
<feature type="compositionally biased region" description="Basic and acidic residues" evidence="1">
    <location>
        <begin position="1031"/>
        <end position="1049"/>
    </location>
</feature>
<accession>A0A5N4CAJ0</accession>
<protein>
    <submittedName>
        <fullName evidence="2">Scavenger receptor class A member 5</fullName>
    </submittedName>
</protein>
<dbReference type="Proteomes" id="UP000299084">
    <property type="component" value="Unassembled WGS sequence"/>
</dbReference>
<dbReference type="PRINTS" id="PR01408">
    <property type="entry name" value="MACSCAVRCPTR"/>
</dbReference>
<evidence type="ECO:0000256" key="1">
    <source>
        <dbReference type="SAM" id="MobiDB-lite"/>
    </source>
</evidence>
<proteinExistence type="predicted"/>
<gene>
    <name evidence="2" type="ORF">Cadr_000029605</name>
</gene>
<dbReference type="GO" id="GO:0016020">
    <property type="term" value="C:membrane"/>
    <property type="evidence" value="ECO:0007669"/>
    <property type="project" value="InterPro"/>
</dbReference>
<dbReference type="AlphaFoldDB" id="A0A5N4CAJ0"/>
<evidence type="ECO:0000313" key="3">
    <source>
        <dbReference type="Proteomes" id="UP000299084"/>
    </source>
</evidence>
<dbReference type="EMBL" id="JWIN03000031">
    <property type="protein sequence ID" value="KAB1255931.1"/>
    <property type="molecule type" value="Genomic_DNA"/>
</dbReference>
<name>A0A5N4CAJ0_CAMDR</name>
<sequence>MGKGTGHQSEWGTPWQRGGVREIACFMVLPLAGLSTGSLKSSEMTDLLHSGHPKCCVLSEASDPAPFLPTFPAPNSSPLLTQSRPAVLEQTCRKHLGSGASPLGWSHPSQADGFGDHRRSTVPGPVQALIRGHLCLTPPFVVDRARAACRAPPHSPPSSPAVSRPRSSPDDLKALTRNVNRLNESFRDLQLRLLQAPLQAELTEQVWKAQDALQNQSDSLLALAGAVQRLEGALWGLQAQAAQSEQAVALLRDRTGQQSDAAQLELYQLQVESNRSQLLLRRHAGLLDGLARRVGALGEELADVGGALRGLNHSLSYDVALHGTRLRDLQVLVSNASEDARRMRLVHRGLEVQLKQELAVLNGVTEDLRLKDWEHSIALRNISLARGIPARPGPQGLLGPHLLRPSSCTYLPELTCPRESVPRFLSLALGPLEFLRRVNLLPAPPTSPPPLTPDSALSVHIPRLENGPRWLMGGEVIRAWILWGRGGMRGSGRDLGGAPPVSRAFTANLPPSPPPLTDCSLLRFRRLLGCRLGDDGARTWTAAFLIPELMCVPLHTWPQPVSPAFSSSCSPGPEVANRTVCRGQWSRHIQSNGSGLITAPGTQLAFPTAFAFLQLFLALQCLLLPPCHPNPTDPSDLTPAYLLHETAGLSGSLTTAHPPSSLRPTFPSARLGSFWLRNHVFVTDCGAFQALKPGRSMILWGLSYIWGVVPARHTLSLPFPVNRHHHASCWGSEHTNPLSPCSSQDHNCGGQLPVPPSLLKVARVSREGMHPRRGRSASKGPKARLSSPMLASGAWGVLEVLGVSGGLCEALSFHLPHLTAGTGEEHVLWKLAVAPSVACQPFAGGSEESWPCRLEPWPRAHARVVERGSPARAELPWGQRGGWARLVDRIREGCRHWARRFPHHSSHSPHFPCPTPTLGASTQDWRHHGGGSGLFPRLRSRLCSSLSTQPTSALACSSDGKGDSCESAEERVRLGTMCRGLQWRALSSFDSDETNRTATRTMGWGERPETRRIPRGVVAVSKEVQLGVGSRLDDGLERGGGGEERKESKQLQTAAWSHETQVGHIPGSSESARSVPPKDVNGNQHPPVLSTRLLPS</sequence>
<feature type="region of interest" description="Disordered" evidence="1">
    <location>
        <begin position="148"/>
        <end position="172"/>
    </location>
</feature>
<dbReference type="GO" id="GO:0005044">
    <property type="term" value="F:scavenger receptor activity"/>
    <property type="evidence" value="ECO:0007669"/>
    <property type="project" value="InterPro"/>
</dbReference>
<keyword evidence="3" id="KW-1185">Reference proteome</keyword>
<dbReference type="InterPro" id="IPR003543">
    <property type="entry name" value="SR-AI/II"/>
</dbReference>